<proteinExistence type="predicted"/>
<feature type="compositionally biased region" description="Acidic residues" evidence="3">
    <location>
        <begin position="855"/>
        <end position="867"/>
    </location>
</feature>
<dbReference type="InterPro" id="IPR001878">
    <property type="entry name" value="Znf_CCHC"/>
</dbReference>
<dbReference type="Gene3D" id="3.30.420.10">
    <property type="entry name" value="Ribonuclease H-like superfamily/Ribonuclease H"/>
    <property type="match status" value="1"/>
</dbReference>
<dbReference type="SMART" id="SM00343">
    <property type="entry name" value="ZnF_C2HC"/>
    <property type="match status" value="1"/>
</dbReference>
<protein>
    <recommendedName>
        <fullName evidence="8">Retrovirus-related Pol polyprotein from transposon TNT 1-94</fullName>
    </recommendedName>
</protein>
<dbReference type="InterPro" id="IPR001584">
    <property type="entry name" value="Integrase_cat-core"/>
</dbReference>
<dbReference type="CDD" id="cd09272">
    <property type="entry name" value="RNase_HI_RT_Ty1"/>
    <property type="match status" value="1"/>
</dbReference>
<feature type="compositionally biased region" description="Basic and acidic residues" evidence="3">
    <location>
        <begin position="868"/>
        <end position="877"/>
    </location>
</feature>
<feature type="domain" description="CCHC-type" evidence="4">
    <location>
        <begin position="176"/>
        <end position="191"/>
    </location>
</feature>
<dbReference type="PROSITE" id="PS50994">
    <property type="entry name" value="INTEGRASE"/>
    <property type="match status" value="1"/>
</dbReference>
<feature type="compositionally biased region" description="Basic and acidic residues" evidence="3">
    <location>
        <begin position="153"/>
        <end position="173"/>
    </location>
</feature>
<dbReference type="Pfam" id="PF00098">
    <property type="entry name" value="zf-CCHC"/>
    <property type="match status" value="1"/>
</dbReference>
<dbReference type="GO" id="GO:0008270">
    <property type="term" value="F:zinc ion binding"/>
    <property type="evidence" value="ECO:0007669"/>
    <property type="project" value="UniProtKB-KW"/>
</dbReference>
<evidence type="ECO:0000256" key="1">
    <source>
        <dbReference type="ARBA" id="ARBA00022750"/>
    </source>
</evidence>
<keyword evidence="1" id="KW-0645">Protease</keyword>
<dbReference type="Pfam" id="PF13976">
    <property type="entry name" value="gag_pre-integrs"/>
    <property type="match status" value="1"/>
</dbReference>
<evidence type="ECO:0000313" key="6">
    <source>
        <dbReference type="EMBL" id="KAE9289203.1"/>
    </source>
</evidence>
<name>A0A6A4CEX9_9STRA</name>
<dbReference type="InterPro" id="IPR054722">
    <property type="entry name" value="PolX-like_BBD"/>
</dbReference>
<feature type="region of interest" description="Disordered" evidence="3">
    <location>
        <begin position="109"/>
        <end position="173"/>
    </location>
</feature>
<dbReference type="InterPro" id="IPR013103">
    <property type="entry name" value="RVT_2"/>
</dbReference>
<reference evidence="6 7" key="1">
    <citation type="submission" date="2018-08" db="EMBL/GenBank/DDBJ databases">
        <title>Genomic investigation of the strawberry pathogen Phytophthora fragariae indicates pathogenicity is determined by transcriptional variation in three key races.</title>
        <authorList>
            <person name="Adams T.M."/>
            <person name="Armitage A.D."/>
            <person name="Sobczyk M.K."/>
            <person name="Bates H.J."/>
            <person name="Dunwell J.M."/>
            <person name="Nellist C.F."/>
            <person name="Harrison R.J."/>
        </authorList>
    </citation>
    <scope>NUCLEOTIDE SEQUENCE [LARGE SCALE GENOMIC DNA]</scope>
    <source>
        <strain evidence="6 7">SCRP333</strain>
    </source>
</reference>
<dbReference type="PANTHER" id="PTHR11439">
    <property type="entry name" value="GAG-POL-RELATED RETROTRANSPOSON"/>
    <property type="match status" value="1"/>
</dbReference>
<feature type="region of interest" description="Disordered" evidence="3">
    <location>
        <begin position="797"/>
        <end position="940"/>
    </location>
</feature>
<evidence type="ECO:0008006" key="8">
    <source>
        <dbReference type="Google" id="ProtNLM"/>
    </source>
</evidence>
<keyword evidence="7" id="KW-1185">Reference proteome</keyword>
<feature type="compositionally biased region" description="Basic and acidic residues" evidence="3">
    <location>
        <begin position="825"/>
        <end position="838"/>
    </location>
</feature>
<feature type="compositionally biased region" description="Polar residues" evidence="3">
    <location>
        <begin position="191"/>
        <end position="207"/>
    </location>
</feature>
<keyword evidence="2" id="KW-0862">Zinc</keyword>
<dbReference type="InterPro" id="IPR043502">
    <property type="entry name" value="DNA/RNA_pol_sf"/>
</dbReference>
<dbReference type="Proteomes" id="UP000434957">
    <property type="component" value="Unassembled WGS sequence"/>
</dbReference>
<evidence type="ECO:0000256" key="3">
    <source>
        <dbReference type="SAM" id="MobiDB-lite"/>
    </source>
</evidence>
<dbReference type="SUPFAM" id="SSF56672">
    <property type="entry name" value="DNA/RNA polymerases"/>
    <property type="match status" value="1"/>
</dbReference>
<comment type="caution">
    <text evidence="6">The sequence shown here is derived from an EMBL/GenBank/DDBJ whole genome shotgun (WGS) entry which is preliminary data.</text>
</comment>
<dbReference type="InterPro" id="IPR012337">
    <property type="entry name" value="RNaseH-like_sf"/>
</dbReference>
<accession>A0A6A4CEX9</accession>
<dbReference type="PROSITE" id="PS50158">
    <property type="entry name" value="ZF_CCHC"/>
    <property type="match status" value="1"/>
</dbReference>
<organism evidence="6 7">
    <name type="scientific">Phytophthora rubi</name>
    <dbReference type="NCBI Taxonomy" id="129364"/>
    <lineage>
        <taxon>Eukaryota</taxon>
        <taxon>Sar</taxon>
        <taxon>Stramenopiles</taxon>
        <taxon>Oomycota</taxon>
        <taxon>Peronosporomycetes</taxon>
        <taxon>Peronosporales</taxon>
        <taxon>Peronosporaceae</taxon>
        <taxon>Phytophthora</taxon>
    </lineage>
</organism>
<keyword evidence="1" id="KW-0378">Hydrolase</keyword>
<dbReference type="GO" id="GO:0004190">
    <property type="term" value="F:aspartic-type endopeptidase activity"/>
    <property type="evidence" value="ECO:0007669"/>
    <property type="project" value="UniProtKB-KW"/>
</dbReference>
<keyword evidence="2" id="KW-0479">Metal-binding</keyword>
<evidence type="ECO:0000259" key="5">
    <source>
        <dbReference type="PROSITE" id="PS50994"/>
    </source>
</evidence>
<evidence type="ECO:0000256" key="2">
    <source>
        <dbReference type="PROSITE-ProRule" id="PRU00047"/>
    </source>
</evidence>
<dbReference type="InterPro" id="IPR057670">
    <property type="entry name" value="SH3_retrovirus"/>
</dbReference>
<dbReference type="GO" id="GO:0003676">
    <property type="term" value="F:nucleic acid binding"/>
    <property type="evidence" value="ECO:0007669"/>
    <property type="project" value="InterPro"/>
</dbReference>
<keyword evidence="2" id="KW-0863">Zinc-finger</keyword>
<dbReference type="InterPro" id="IPR036397">
    <property type="entry name" value="RNaseH_sf"/>
</dbReference>
<dbReference type="Pfam" id="PF22936">
    <property type="entry name" value="Pol_BBD"/>
    <property type="match status" value="1"/>
</dbReference>
<keyword evidence="1" id="KW-0064">Aspartyl protease</keyword>
<feature type="compositionally biased region" description="Basic and acidic residues" evidence="3">
    <location>
        <begin position="109"/>
        <end position="119"/>
    </location>
</feature>
<feature type="domain" description="Integrase catalytic" evidence="5">
    <location>
        <begin position="466"/>
        <end position="649"/>
    </location>
</feature>
<dbReference type="Pfam" id="PF25597">
    <property type="entry name" value="SH3_retrovirus"/>
    <property type="match status" value="1"/>
</dbReference>
<dbReference type="SUPFAM" id="SSF53098">
    <property type="entry name" value="Ribonuclease H-like"/>
    <property type="match status" value="1"/>
</dbReference>
<dbReference type="EMBL" id="QXFT01003111">
    <property type="protein sequence ID" value="KAE9289203.1"/>
    <property type="molecule type" value="Genomic_DNA"/>
</dbReference>
<dbReference type="Gene3D" id="4.10.60.10">
    <property type="entry name" value="Zinc finger, CCHC-type"/>
    <property type="match status" value="1"/>
</dbReference>
<dbReference type="SUPFAM" id="SSF57756">
    <property type="entry name" value="Retrovirus zinc finger-like domains"/>
    <property type="match status" value="1"/>
</dbReference>
<feature type="region of interest" description="Disordered" evidence="3">
    <location>
        <begin position="190"/>
        <end position="211"/>
    </location>
</feature>
<evidence type="ECO:0000313" key="7">
    <source>
        <dbReference type="Proteomes" id="UP000434957"/>
    </source>
</evidence>
<gene>
    <name evidence="6" type="ORF">PR003_g25614</name>
</gene>
<feature type="compositionally biased region" description="Basic and acidic residues" evidence="3">
    <location>
        <begin position="886"/>
        <end position="896"/>
    </location>
</feature>
<dbReference type="InterPro" id="IPR036875">
    <property type="entry name" value="Znf_CCHC_sf"/>
</dbReference>
<dbReference type="GO" id="GO:0015074">
    <property type="term" value="P:DNA integration"/>
    <property type="evidence" value="ECO:0007669"/>
    <property type="project" value="InterPro"/>
</dbReference>
<sequence>MWAALCELYEKRQNAAIRESTILRLSEELKGLKCSAGGDVQAHVNKMFSLKTELASYGYDVNNINMKSMLLESLPDQYEFEQLRGAVKYGGHGGTLTPEGLRVLIEEAADRQSRRRGNERSAGGRGKPGGRRPGGGSGNGASQHHGGGQGGGGREHGDSRHPETGGSNDRAEGRTCFRCGQPGHFKVNCPNRASQGGQRKNQSNFTHSGLRDQAATHNEPGIVASATEEAYNSGVDVHTQVDDGSEVSEVSIGSPSHAWWCFDTGSNAHIVGELDSFVHMEDIVPENIAADVYGVAHSMATQAKGIGTVKITSMVDGRPVDLFIDGVLYVPGARHGLFSMGFALEQGFEVDYDRGTRIYSVFKDNVEVIHAYPAQGIWMFDTRARTTQAKLPQDMPVVNYTAADGVGSLQVWHDRLGHTCAQYLKVMVDRGLVKGMMLSQRQERPCDACHIGKQKQKRRRRKLDRGVTAPNEIVYADLLFPGQGNGTTYKAVLVIMDGWSRFLTVHLLTSKESTLVNKLMQQYVVWAERQAGRGIKMIVQREFEPAASAKFPVQRVLTDKGGEFVNGAMESWYASRGIEHVKVGPKSSHLNPCERAHQSLMEMAKAQMHASGFPRSFWPYALQNAAYIKNRVYAKPIEGVPYERMFGVKPDVHHIRKFGSLAYVHVPISPDKQKQDANAYVAFVLGYAEDTVGCKVYIPSERTVKFVAEVRVQEEIMYRDRHDVDPADVEATEWLQFTTTPLEEDVTADPDNSEYDVADSIVAESDYSMSDTNDNAQSEINTSVSYEANENKSTTLSVSLEWGDDSDTNSVSEEHDEINESVSLQRERNLPAAHDPDTKSVSAECGSVAESVCSEIDDTASDNSDDATSDKNDDGVSDKNLATATEPKEPSRRQEQTSDQPAQIEGAAEETGSGNQHEIIILPPGLRKRVERDDTPSEVEQNALGKNTKARHTGLREAAQRKAPSRYRDYVPWSNMAIRVLGKDGKPIQASNIRIPRNRREAMRSKHANLWEIAELEEMAAMRSKGVLEEIDEADMPSGAKAIKTMWVYGAKTDQHGYIIRLKARLVALGNWQRPGIDFVETFATVARMSSFRLVIALAAKLNLAVYGGDINTAYLNASLEIPQYVRSVEGFPCKIEGNMYIVKKALYGLRQSGREWNTELNGWLVARGFQRCATEPCLYFKYEDGTVALVLVYVDDVLCATNNENFKSKLFEDLNAAYGLKDQGELSEYLGAEVKQSSDEIFISQRKYARDVLVKCGYESANKCGNPMETKARLMPSTEDDKCDSSFDYRGVLGMLMYLATCTRPDLAYSLGQLSRFVSKPTTRHVGALKRVLRYLVGTTEFGIRYQKPKDAVDQALILQGYCDSDWGSDPETRKSTSGFVFMLASGAIAWMSRRQPIIALSTAEAEYVAACEASMEASAESNILSEIAPTCKVHPIIGIDSSSAHVMATCPTYSRRTRHIELRWHYVREQVQRGSLKLIKVDGEENPADAFTKPLDKARLQKLCLLMGVMAIPNA</sequence>
<dbReference type="PANTHER" id="PTHR11439:SF491">
    <property type="entry name" value="INTEGRASE CATALYTIC DOMAIN-CONTAINING PROTEIN"/>
    <property type="match status" value="1"/>
</dbReference>
<evidence type="ECO:0000259" key="4">
    <source>
        <dbReference type="PROSITE" id="PS50158"/>
    </source>
</evidence>
<dbReference type="Pfam" id="PF14223">
    <property type="entry name" value="Retrotran_gag_2"/>
    <property type="match status" value="1"/>
</dbReference>
<dbReference type="Pfam" id="PF07727">
    <property type="entry name" value="RVT_2"/>
    <property type="match status" value="1"/>
</dbReference>
<dbReference type="InterPro" id="IPR025724">
    <property type="entry name" value="GAG-pre-integrase_dom"/>
</dbReference>
<feature type="compositionally biased region" description="Gly residues" evidence="3">
    <location>
        <begin position="123"/>
        <end position="152"/>
    </location>
</feature>